<accession>A0A0N0NKH1</accession>
<evidence type="ECO:0000256" key="8">
    <source>
        <dbReference type="SAM" id="SignalP"/>
    </source>
</evidence>
<keyword evidence="11" id="KW-1185">Reference proteome</keyword>
<evidence type="ECO:0000256" key="3">
    <source>
        <dbReference type="ARBA" id="ARBA00022989"/>
    </source>
</evidence>
<dbReference type="PANTHER" id="PTHR33048">
    <property type="entry name" value="PTH11-LIKE INTEGRAL MEMBRANE PROTEIN (AFU_ORTHOLOGUE AFUA_5G11245)"/>
    <property type="match status" value="1"/>
</dbReference>
<sequence length="552" mass="60090">MRHERLRVFTTFVTFLFIFGFAHAQTEPLEWAPCAVDCINQVTAPVASDCKMAFVAFAMTSLFSKTPRIAVSHNITSTTCQFPDRDIGPSGTAVTFVSMGVSLVFVGMQLMVFASTRAWGWDDILIAVGTVMMIGNAICNPIARGWGFGRDAWRIPFSHTDKILEIFYAGGLVYVTGVAVTKMAFLCFYIRLFPTPGLRRVAFPMLALTGIQGVIFLFLFAFQCSPVAYTWLQWDGEAEGSCLGFEVGAAIHAIVNIILDFAIFALPMFQLRTLNLSKKKRWQVLLMFAVGFLQVLPLAWPWRNTSLRNPHPLPRRSRLLHNLSRDYVALGYWSDLELNIGIACFCMPAARVILRRYFPNCGLGSTAATDEGYYVNTIGGGRRKAGASDFGQVGSNSDGTGPIHKKTISKGKVVDVVSSATTTGEWSYEVGEDGRVARLPKGHVSRHSEATTAVGTVGRGRGNSETRNFSRGGVAGAGGAVGSHMVNQYQHSSRSREPRGEDDTDSDVELVPLGLQSAIEGGAGVPGARMDNRAPSRGLSLGKDGRIERSMV</sequence>
<dbReference type="Proteomes" id="UP000038010">
    <property type="component" value="Unassembled WGS sequence"/>
</dbReference>
<dbReference type="Pfam" id="PF20684">
    <property type="entry name" value="Fung_rhodopsin"/>
    <property type="match status" value="1"/>
</dbReference>
<feature type="region of interest" description="Disordered" evidence="6">
    <location>
        <begin position="519"/>
        <end position="552"/>
    </location>
</feature>
<feature type="transmembrane region" description="Helical" evidence="7">
    <location>
        <begin position="249"/>
        <end position="270"/>
    </location>
</feature>
<feature type="region of interest" description="Disordered" evidence="6">
    <location>
        <begin position="455"/>
        <end position="507"/>
    </location>
</feature>
<evidence type="ECO:0000259" key="9">
    <source>
        <dbReference type="Pfam" id="PF20684"/>
    </source>
</evidence>
<protein>
    <recommendedName>
        <fullName evidence="9">Rhodopsin domain-containing protein</fullName>
    </recommendedName>
</protein>
<feature type="transmembrane region" description="Helical" evidence="7">
    <location>
        <begin position="166"/>
        <end position="190"/>
    </location>
</feature>
<evidence type="ECO:0000256" key="2">
    <source>
        <dbReference type="ARBA" id="ARBA00022692"/>
    </source>
</evidence>
<dbReference type="AlphaFoldDB" id="A0A0N0NKH1"/>
<dbReference type="InterPro" id="IPR049326">
    <property type="entry name" value="Rhodopsin_dom_fungi"/>
</dbReference>
<keyword evidence="3 7" id="KW-1133">Transmembrane helix</keyword>
<dbReference type="GO" id="GO:0016020">
    <property type="term" value="C:membrane"/>
    <property type="evidence" value="ECO:0007669"/>
    <property type="project" value="UniProtKB-SubCell"/>
</dbReference>
<evidence type="ECO:0000256" key="5">
    <source>
        <dbReference type="ARBA" id="ARBA00038359"/>
    </source>
</evidence>
<feature type="signal peptide" evidence="8">
    <location>
        <begin position="1"/>
        <end position="24"/>
    </location>
</feature>
<evidence type="ECO:0000256" key="4">
    <source>
        <dbReference type="ARBA" id="ARBA00023136"/>
    </source>
</evidence>
<dbReference type="VEuPathDB" id="FungiDB:AB675_3044"/>
<gene>
    <name evidence="10" type="ORF">AB675_3044</name>
</gene>
<dbReference type="PANTHER" id="PTHR33048:SF143">
    <property type="entry name" value="EXTRACELLULAR MEMBRANE PROTEIN CFEM DOMAIN-CONTAINING PROTEIN-RELATED"/>
    <property type="match status" value="1"/>
</dbReference>
<evidence type="ECO:0000256" key="1">
    <source>
        <dbReference type="ARBA" id="ARBA00004141"/>
    </source>
</evidence>
<organism evidence="10 11">
    <name type="scientific">Cyphellophora attinorum</name>
    <dbReference type="NCBI Taxonomy" id="1664694"/>
    <lineage>
        <taxon>Eukaryota</taxon>
        <taxon>Fungi</taxon>
        <taxon>Dikarya</taxon>
        <taxon>Ascomycota</taxon>
        <taxon>Pezizomycotina</taxon>
        <taxon>Eurotiomycetes</taxon>
        <taxon>Chaetothyriomycetidae</taxon>
        <taxon>Chaetothyriales</taxon>
        <taxon>Cyphellophoraceae</taxon>
        <taxon>Cyphellophora</taxon>
    </lineage>
</organism>
<keyword evidence="2 7" id="KW-0812">Transmembrane</keyword>
<dbReference type="GeneID" id="28734944"/>
<keyword evidence="4 7" id="KW-0472">Membrane</keyword>
<feature type="transmembrane region" description="Helical" evidence="7">
    <location>
        <begin position="93"/>
        <end position="112"/>
    </location>
</feature>
<feature type="compositionally biased region" description="Basic and acidic residues" evidence="6">
    <location>
        <begin position="543"/>
        <end position="552"/>
    </location>
</feature>
<feature type="transmembrane region" description="Helical" evidence="7">
    <location>
        <begin position="282"/>
        <end position="302"/>
    </location>
</feature>
<proteinExistence type="inferred from homology"/>
<feature type="transmembrane region" description="Helical" evidence="7">
    <location>
        <begin position="124"/>
        <end position="146"/>
    </location>
</feature>
<dbReference type="EMBL" id="LFJN01000021">
    <property type="protein sequence ID" value="KPI37839.1"/>
    <property type="molecule type" value="Genomic_DNA"/>
</dbReference>
<feature type="chain" id="PRO_5005856736" description="Rhodopsin domain-containing protein" evidence="8">
    <location>
        <begin position="25"/>
        <end position="552"/>
    </location>
</feature>
<feature type="transmembrane region" description="Helical" evidence="7">
    <location>
        <begin position="202"/>
        <end position="229"/>
    </location>
</feature>
<evidence type="ECO:0000313" key="11">
    <source>
        <dbReference type="Proteomes" id="UP000038010"/>
    </source>
</evidence>
<evidence type="ECO:0000313" key="10">
    <source>
        <dbReference type="EMBL" id="KPI37839.1"/>
    </source>
</evidence>
<comment type="similarity">
    <text evidence="5">Belongs to the SAT4 family.</text>
</comment>
<dbReference type="RefSeq" id="XP_017997802.1">
    <property type="nucleotide sequence ID" value="XM_018143064.1"/>
</dbReference>
<dbReference type="InterPro" id="IPR052337">
    <property type="entry name" value="SAT4-like"/>
</dbReference>
<reference evidence="10 11" key="1">
    <citation type="submission" date="2015-06" db="EMBL/GenBank/DDBJ databases">
        <title>Draft genome of the ant-associated black yeast Phialophora attae CBS 131958.</title>
        <authorList>
            <person name="Moreno L.F."/>
            <person name="Stielow B.J."/>
            <person name="de Hoog S."/>
            <person name="Vicente V.A."/>
            <person name="Weiss V.A."/>
            <person name="de Vries M."/>
            <person name="Cruz L.M."/>
            <person name="Souza E.M."/>
        </authorList>
    </citation>
    <scope>NUCLEOTIDE SEQUENCE [LARGE SCALE GENOMIC DNA]</scope>
    <source>
        <strain evidence="10 11">CBS 131958</strain>
    </source>
</reference>
<comment type="caution">
    <text evidence="10">The sequence shown here is derived from an EMBL/GenBank/DDBJ whole genome shotgun (WGS) entry which is preliminary data.</text>
</comment>
<evidence type="ECO:0000256" key="6">
    <source>
        <dbReference type="SAM" id="MobiDB-lite"/>
    </source>
</evidence>
<dbReference type="OrthoDB" id="2496787at2759"/>
<evidence type="ECO:0000256" key="7">
    <source>
        <dbReference type="SAM" id="Phobius"/>
    </source>
</evidence>
<feature type="domain" description="Rhodopsin" evidence="9">
    <location>
        <begin position="115"/>
        <end position="356"/>
    </location>
</feature>
<comment type="subcellular location">
    <subcellularLocation>
        <location evidence="1">Membrane</location>
        <topology evidence="1">Multi-pass membrane protein</topology>
    </subcellularLocation>
</comment>
<keyword evidence="8" id="KW-0732">Signal</keyword>
<name>A0A0N0NKH1_9EURO</name>
<dbReference type="STRING" id="1664694.A0A0N0NKH1"/>